<gene>
    <name evidence="1" type="ORF">ST47_g4777</name>
</gene>
<proteinExistence type="predicted"/>
<dbReference type="STRING" id="5454.A0A163F1K9"/>
<dbReference type="EMBL" id="JYNV01000176">
    <property type="protein sequence ID" value="KZM24081.1"/>
    <property type="molecule type" value="Genomic_DNA"/>
</dbReference>
<dbReference type="OrthoDB" id="5272500at2759"/>
<accession>A0A163F1K9</accession>
<organism evidence="1 2">
    <name type="scientific">Didymella rabiei</name>
    <name type="common">Chickpea ascochyta blight fungus</name>
    <name type="synonym">Mycosphaerella rabiei</name>
    <dbReference type="NCBI Taxonomy" id="5454"/>
    <lineage>
        <taxon>Eukaryota</taxon>
        <taxon>Fungi</taxon>
        <taxon>Dikarya</taxon>
        <taxon>Ascomycota</taxon>
        <taxon>Pezizomycotina</taxon>
        <taxon>Dothideomycetes</taxon>
        <taxon>Pleosporomycetidae</taxon>
        <taxon>Pleosporales</taxon>
        <taxon>Pleosporineae</taxon>
        <taxon>Didymellaceae</taxon>
        <taxon>Ascochyta</taxon>
    </lineage>
</organism>
<comment type="caution">
    <text evidence="1">The sequence shown here is derived from an EMBL/GenBank/DDBJ whole genome shotgun (WGS) entry which is preliminary data.</text>
</comment>
<reference evidence="1 2" key="1">
    <citation type="journal article" date="2016" name="Sci. Rep.">
        <title>Draft genome sequencing and secretome analysis of fungal phytopathogen Ascochyta rabiei provides insight into the necrotrophic effector repertoire.</title>
        <authorList>
            <person name="Verma S."/>
            <person name="Gazara R.K."/>
            <person name="Nizam S."/>
            <person name="Parween S."/>
            <person name="Chattopadhyay D."/>
            <person name="Verma P.K."/>
        </authorList>
    </citation>
    <scope>NUCLEOTIDE SEQUENCE [LARGE SCALE GENOMIC DNA]</scope>
    <source>
        <strain evidence="1 2">ArDII</strain>
    </source>
</reference>
<dbReference type="AlphaFoldDB" id="A0A163F1K9"/>
<name>A0A163F1K9_DIDRA</name>
<keyword evidence="2" id="KW-1185">Reference proteome</keyword>
<sequence>MFGQESEELSPFVIPQEDIEVLNASEGFCMLRNYLARDTSFCAQHDECDSQSKETWVLHRDVLHALVMPVLELFNRASALAEAALCTHKSEDLELAFAGEARGAFLCLQCFVDEEEDWCRTRGCPACVTSATLSTESHLRLTIAASLLSTCSVAAASNADTPTTEEPSTSRALPPLPHILPALRDALSSDPFWGPDHWPYLLSRATQLSAGIQALIVECVNLESLVSSPVADRTAFMGGKRIFTAPGLQHMNPSSADKGVKLRKSKLAKRQLRLESEEMELMRRLAMQCWAKAKLPKGLRGQMLGLNGEDSRRRRSLTCP</sequence>
<evidence type="ECO:0000313" key="2">
    <source>
        <dbReference type="Proteomes" id="UP000076837"/>
    </source>
</evidence>
<evidence type="ECO:0000313" key="1">
    <source>
        <dbReference type="EMBL" id="KZM24081.1"/>
    </source>
</evidence>
<protein>
    <submittedName>
        <fullName evidence="1">Uncharacterized protein</fullName>
    </submittedName>
</protein>
<dbReference type="Proteomes" id="UP000076837">
    <property type="component" value="Unassembled WGS sequence"/>
</dbReference>